<dbReference type="KEGG" id="pmrn:116957124"/>
<keyword evidence="7 12" id="KW-0472">Membrane</keyword>
<comment type="subcellular location">
    <subcellularLocation>
        <location evidence="1 12">Cell membrane</location>
        <topology evidence="1 12">Lipid-anchor</topology>
        <topology evidence="1 12">GPI-anchor</topology>
    </subcellularLocation>
</comment>
<gene>
    <name evidence="16" type="primary">LOC116957124</name>
</gene>
<dbReference type="GO" id="GO:0005576">
    <property type="term" value="C:extracellular region"/>
    <property type="evidence" value="ECO:0007669"/>
    <property type="project" value="TreeGrafter"/>
</dbReference>
<dbReference type="Proteomes" id="UP001318040">
    <property type="component" value="Chromosome 70"/>
</dbReference>
<evidence type="ECO:0000313" key="15">
    <source>
        <dbReference type="Proteomes" id="UP001318040"/>
    </source>
</evidence>
<feature type="compositionally biased region" description="Basic and acidic residues" evidence="13">
    <location>
        <begin position="543"/>
        <end position="555"/>
    </location>
</feature>
<keyword evidence="4 12" id="KW-0336">GPI-anchor</keyword>
<name>A0AAJ7UHM5_PETMA</name>
<evidence type="ECO:0000256" key="12">
    <source>
        <dbReference type="RuleBase" id="RU003519"/>
    </source>
</evidence>
<keyword evidence="9 12" id="KW-0357">Heparan sulfate</keyword>
<dbReference type="RefSeq" id="XP_032834977.1">
    <property type="nucleotide sequence ID" value="XM_032979086.1"/>
</dbReference>
<keyword evidence="6 12" id="KW-0654">Proteoglycan</keyword>
<keyword evidence="10 12" id="KW-0449">Lipoprotein</keyword>
<dbReference type="GO" id="GO:1905475">
    <property type="term" value="P:regulation of protein localization to membrane"/>
    <property type="evidence" value="ECO:0007669"/>
    <property type="project" value="TreeGrafter"/>
</dbReference>
<sequence length="555" mass="59906">MEQQWLRLTVGLVLSAALAWRGCGAKARACGEARQEYRASGFSLVNVPHHQIPGEGLRVCASPLSCCTLDMEQQLEVQSRLELEESVAESSHFLRSTFSTRHHKFDEFFRELVNNAERSLHDMFVRTYGELFTQNAHLFTNLFSDLRLYYGAGTGSSGSSSPGAGAGAGAAGGAASLDESLADFWMQLLTRMMELVNPQLRFTPEYLRCVASSADGLKPFGDVPRKLRPQLGRAFVSARAFVAGLAVGRDVVTRVTQLPVTGECAVAMTRMLHCPLCRGVVSARPCAGFCLNVVKGCLANQADLNAEWNNFLDAMLMVAERLEGPFNIEAVLDLMDVKISDAIMNMQENSVAISEQVFAGCGRLRSSPPGRSQRSALDALNQHFRSVQPEERPTTAAGTSLDRLVTDVKAKLKAARSFWLTLPYSVCNSDKVAAAPMGSDDGCWNGQSMGRYAHELVGDGLARQRDNPEVAVDVTRPDPVVRQQIMALRLATRRLRQAHAGNDVQLPGYDDEGGDDEGDGSGSGSGDSEDPTAAAAAAAATRQPDRGRARGGGDF</sequence>
<feature type="chain" id="PRO_5042545246" evidence="14">
    <location>
        <begin position="25"/>
        <end position="555"/>
    </location>
</feature>
<dbReference type="GO" id="GO:0045202">
    <property type="term" value="C:synapse"/>
    <property type="evidence" value="ECO:0007669"/>
    <property type="project" value="TreeGrafter"/>
</dbReference>
<comment type="similarity">
    <text evidence="2 11">Belongs to the glypican family.</text>
</comment>
<comment type="function">
    <text evidence="12">Cell surface proteoglycan.</text>
</comment>
<dbReference type="AlphaFoldDB" id="A0AAJ7UHM5"/>
<evidence type="ECO:0000256" key="8">
    <source>
        <dbReference type="ARBA" id="ARBA00023180"/>
    </source>
</evidence>
<keyword evidence="5 14" id="KW-0732">Signal</keyword>
<dbReference type="GO" id="GO:0098552">
    <property type="term" value="C:side of membrane"/>
    <property type="evidence" value="ECO:0007669"/>
    <property type="project" value="UniProtKB-KW"/>
</dbReference>
<evidence type="ECO:0000256" key="2">
    <source>
        <dbReference type="ARBA" id="ARBA00010260"/>
    </source>
</evidence>
<evidence type="ECO:0000256" key="9">
    <source>
        <dbReference type="ARBA" id="ARBA00023207"/>
    </source>
</evidence>
<dbReference type="InterPro" id="IPR019803">
    <property type="entry name" value="Glypican_CS"/>
</dbReference>
<evidence type="ECO:0000256" key="10">
    <source>
        <dbReference type="ARBA" id="ARBA00023288"/>
    </source>
</evidence>
<evidence type="ECO:0000256" key="3">
    <source>
        <dbReference type="ARBA" id="ARBA00022475"/>
    </source>
</evidence>
<protein>
    <submittedName>
        <fullName evidence="16">Glypican-6-like</fullName>
    </submittedName>
</protein>
<dbReference type="PROSITE" id="PS01207">
    <property type="entry name" value="GLYPICAN"/>
    <property type="match status" value="1"/>
</dbReference>
<evidence type="ECO:0000256" key="6">
    <source>
        <dbReference type="ARBA" id="ARBA00022974"/>
    </source>
</evidence>
<keyword evidence="3" id="KW-1003">Cell membrane</keyword>
<dbReference type="GO" id="GO:0009966">
    <property type="term" value="P:regulation of signal transduction"/>
    <property type="evidence" value="ECO:0007669"/>
    <property type="project" value="InterPro"/>
</dbReference>
<keyword evidence="15" id="KW-1185">Reference proteome</keyword>
<evidence type="ECO:0000313" key="16">
    <source>
        <dbReference type="RefSeq" id="XP_032834977.1"/>
    </source>
</evidence>
<evidence type="ECO:0000256" key="7">
    <source>
        <dbReference type="ARBA" id="ARBA00023136"/>
    </source>
</evidence>
<dbReference type="GO" id="GO:0009986">
    <property type="term" value="C:cell surface"/>
    <property type="evidence" value="ECO:0007669"/>
    <property type="project" value="TreeGrafter"/>
</dbReference>
<evidence type="ECO:0000256" key="14">
    <source>
        <dbReference type="SAM" id="SignalP"/>
    </source>
</evidence>
<accession>A0AAJ7UHM5</accession>
<feature type="region of interest" description="Disordered" evidence="13">
    <location>
        <begin position="499"/>
        <end position="555"/>
    </location>
</feature>
<dbReference type="Pfam" id="PF01153">
    <property type="entry name" value="Glypican"/>
    <property type="match status" value="1"/>
</dbReference>
<dbReference type="InterPro" id="IPR001863">
    <property type="entry name" value="Glypican"/>
</dbReference>
<evidence type="ECO:0000256" key="1">
    <source>
        <dbReference type="ARBA" id="ARBA00004609"/>
    </source>
</evidence>
<evidence type="ECO:0000256" key="13">
    <source>
        <dbReference type="SAM" id="MobiDB-lite"/>
    </source>
</evidence>
<dbReference type="GO" id="GO:0005886">
    <property type="term" value="C:plasma membrane"/>
    <property type="evidence" value="ECO:0007669"/>
    <property type="project" value="UniProtKB-SubCell"/>
</dbReference>
<evidence type="ECO:0000256" key="4">
    <source>
        <dbReference type="ARBA" id="ARBA00022622"/>
    </source>
</evidence>
<feature type="signal peptide" evidence="14">
    <location>
        <begin position="1"/>
        <end position="24"/>
    </location>
</feature>
<evidence type="ECO:0000256" key="11">
    <source>
        <dbReference type="RuleBase" id="RU003518"/>
    </source>
</evidence>
<feature type="compositionally biased region" description="Acidic residues" evidence="13">
    <location>
        <begin position="509"/>
        <end position="519"/>
    </location>
</feature>
<dbReference type="GO" id="GO:0016477">
    <property type="term" value="P:cell migration"/>
    <property type="evidence" value="ECO:0007669"/>
    <property type="project" value="TreeGrafter"/>
</dbReference>
<keyword evidence="8" id="KW-0325">Glycoprotein</keyword>
<dbReference type="PANTHER" id="PTHR10822:SF30">
    <property type="entry name" value="DALLY-LIKE, ISOFORM A"/>
    <property type="match status" value="1"/>
</dbReference>
<reference evidence="16" key="1">
    <citation type="submission" date="2025-08" db="UniProtKB">
        <authorList>
            <consortium name="RefSeq"/>
        </authorList>
    </citation>
    <scope>IDENTIFICATION</scope>
    <source>
        <tissue evidence="16">Sperm</tissue>
    </source>
</reference>
<evidence type="ECO:0000256" key="5">
    <source>
        <dbReference type="ARBA" id="ARBA00022729"/>
    </source>
</evidence>
<organism evidence="15 16">
    <name type="scientific">Petromyzon marinus</name>
    <name type="common">Sea lamprey</name>
    <dbReference type="NCBI Taxonomy" id="7757"/>
    <lineage>
        <taxon>Eukaryota</taxon>
        <taxon>Metazoa</taxon>
        <taxon>Chordata</taxon>
        <taxon>Craniata</taxon>
        <taxon>Vertebrata</taxon>
        <taxon>Cyclostomata</taxon>
        <taxon>Hyperoartia</taxon>
        <taxon>Petromyzontiformes</taxon>
        <taxon>Petromyzontidae</taxon>
        <taxon>Petromyzon</taxon>
    </lineage>
</organism>
<proteinExistence type="inferred from homology"/>
<dbReference type="PANTHER" id="PTHR10822">
    <property type="entry name" value="GLYPICAN"/>
    <property type="match status" value="1"/>
</dbReference>